<comment type="caution">
    <text evidence="1">The sequence shown here is derived from an EMBL/GenBank/DDBJ whole genome shotgun (WGS) entry which is preliminary data.</text>
</comment>
<protein>
    <submittedName>
        <fullName evidence="1">Uncharacterized protein</fullName>
    </submittedName>
</protein>
<evidence type="ECO:0000313" key="2">
    <source>
        <dbReference type="Proteomes" id="UP000318307"/>
    </source>
</evidence>
<dbReference type="EMBL" id="VLLC01000001">
    <property type="protein sequence ID" value="TWI77370.1"/>
    <property type="molecule type" value="Genomic_DNA"/>
</dbReference>
<dbReference type="RefSeq" id="WP_144681349.1">
    <property type="nucleotide sequence ID" value="NZ_VLLC01000001.1"/>
</dbReference>
<dbReference type="AlphaFoldDB" id="A0A562S9Y2"/>
<sequence length="138" mass="15778">MKKTFLRRTLKEAHDSENLAYLHFFADGQEAPWVLVAMDKSGDTLMQREFESLDCLMRHVVAEIGYCPAFRSETMQTQSEKIEAILGEFGAQAFRARLFFKGLAERIGEGRELEAVTLGELLEAVRMQVAHHEQMARL</sequence>
<dbReference type="Proteomes" id="UP000318307">
    <property type="component" value="Unassembled WGS sequence"/>
</dbReference>
<reference evidence="1 2" key="1">
    <citation type="submission" date="2019-07" db="EMBL/GenBank/DDBJ databases">
        <title>Genome sequencing of 100 strains of the haloalkaliphilic chemolithoautotrophic sulfur-oxidizing bacterium Thioalkalivibrio.</title>
        <authorList>
            <person name="Muyzer G."/>
        </authorList>
    </citation>
    <scope>NUCLEOTIDE SEQUENCE [LARGE SCALE GENOMIC DNA]</scope>
    <source>
        <strain evidence="1 2">ASO4-4</strain>
    </source>
</reference>
<evidence type="ECO:0000313" key="1">
    <source>
        <dbReference type="EMBL" id="TWI77370.1"/>
    </source>
</evidence>
<proteinExistence type="predicted"/>
<name>A0A562S9Y2_9BACT</name>
<accession>A0A562S9Y2</accession>
<gene>
    <name evidence="1" type="ORF">LZ24_00179</name>
</gene>
<keyword evidence="2" id="KW-1185">Reference proteome</keyword>
<organism evidence="1 2">
    <name type="scientific">Desulfobotulus alkaliphilus</name>
    <dbReference type="NCBI Taxonomy" id="622671"/>
    <lineage>
        <taxon>Bacteria</taxon>
        <taxon>Pseudomonadati</taxon>
        <taxon>Thermodesulfobacteriota</taxon>
        <taxon>Desulfobacteria</taxon>
        <taxon>Desulfobacterales</taxon>
        <taxon>Desulfobacteraceae</taxon>
        <taxon>Desulfobotulus</taxon>
    </lineage>
</organism>